<dbReference type="PROSITE" id="PS50240">
    <property type="entry name" value="TRYPSIN_DOM"/>
    <property type="match status" value="1"/>
</dbReference>
<organism evidence="10 11">
    <name type="scientific">Ataeniobius toweri</name>
    <dbReference type="NCBI Taxonomy" id="208326"/>
    <lineage>
        <taxon>Eukaryota</taxon>
        <taxon>Metazoa</taxon>
        <taxon>Chordata</taxon>
        <taxon>Craniata</taxon>
        <taxon>Vertebrata</taxon>
        <taxon>Euteleostomi</taxon>
        <taxon>Actinopterygii</taxon>
        <taxon>Neopterygii</taxon>
        <taxon>Teleostei</taxon>
        <taxon>Neoteleostei</taxon>
        <taxon>Acanthomorphata</taxon>
        <taxon>Ovalentaria</taxon>
        <taxon>Atherinomorphae</taxon>
        <taxon>Cyprinodontiformes</taxon>
        <taxon>Goodeidae</taxon>
        <taxon>Ataeniobius</taxon>
    </lineage>
</organism>
<dbReference type="InterPro" id="IPR001254">
    <property type="entry name" value="Trypsin_dom"/>
</dbReference>
<dbReference type="Pfam" id="PF00089">
    <property type="entry name" value="Trypsin"/>
    <property type="match status" value="1"/>
</dbReference>
<reference evidence="10 11" key="1">
    <citation type="submission" date="2021-07" db="EMBL/GenBank/DDBJ databases">
        <authorList>
            <person name="Palmer J.M."/>
        </authorList>
    </citation>
    <scope>NUCLEOTIDE SEQUENCE [LARGE SCALE GENOMIC DNA]</scope>
    <source>
        <strain evidence="10 11">AT_MEX2019</strain>
        <tissue evidence="10">Muscle</tissue>
    </source>
</reference>
<dbReference type="PROSITE" id="PS00134">
    <property type="entry name" value="TRYPSIN_HIS"/>
    <property type="match status" value="1"/>
</dbReference>
<comment type="caution">
    <text evidence="10">The sequence shown here is derived from an EMBL/GenBank/DDBJ whole genome shotgun (WGS) entry which is preliminary data.</text>
</comment>
<keyword evidence="3 7" id="KW-0378">Hydrolase</keyword>
<dbReference type="Gene3D" id="2.40.10.10">
    <property type="entry name" value="Trypsin-like serine proteases"/>
    <property type="match status" value="2"/>
</dbReference>
<feature type="domain" description="Peptidase S1" evidence="9">
    <location>
        <begin position="25"/>
        <end position="239"/>
    </location>
</feature>
<evidence type="ECO:0000259" key="9">
    <source>
        <dbReference type="PROSITE" id="PS50240"/>
    </source>
</evidence>
<evidence type="ECO:0000256" key="1">
    <source>
        <dbReference type="ARBA" id="ARBA00022670"/>
    </source>
</evidence>
<dbReference type="InterPro" id="IPR009003">
    <property type="entry name" value="Peptidase_S1_PA"/>
</dbReference>
<dbReference type="InterPro" id="IPR001314">
    <property type="entry name" value="Peptidase_S1A"/>
</dbReference>
<feature type="signal peptide" evidence="8">
    <location>
        <begin position="1"/>
        <end position="22"/>
    </location>
</feature>
<keyword evidence="2 8" id="KW-0732">Signal</keyword>
<keyword evidence="4 7" id="KW-0720">Serine protease</keyword>
<dbReference type="PANTHER" id="PTHR24271:SF81">
    <property type="entry name" value="GRANZYME B"/>
    <property type="match status" value="1"/>
</dbReference>
<dbReference type="CDD" id="cd00190">
    <property type="entry name" value="Tryp_SPc"/>
    <property type="match status" value="1"/>
</dbReference>
<dbReference type="InterPro" id="IPR018114">
    <property type="entry name" value="TRYPSIN_HIS"/>
</dbReference>
<keyword evidence="1 7" id="KW-0645">Protease</keyword>
<gene>
    <name evidence="10" type="ORF">ATANTOWER_032674</name>
</gene>
<evidence type="ECO:0000313" key="11">
    <source>
        <dbReference type="Proteomes" id="UP001345963"/>
    </source>
</evidence>
<evidence type="ECO:0000256" key="2">
    <source>
        <dbReference type="ARBA" id="ARBA00022729"/>
    </source>
</evidence>
<dbReference type="EMBL" id="JAHUTI010079650">
    <property type="protein sequence ID" value="MED6257868.1"/>
    <property type="molecule type" value="Genomic_DNA"/>
</dbReference>
<evidence type="ECO:0000256" key="4">
    <source>
        <dbReference type="ARBA" id="ARBA00022825"/>
    </source>
</evidence>
<dbReference type="SUPFAM" id="SSF50494">
    <property type="entry name" value="Trypsin-like serine proteases"/>
    <property type="match status" value="1"/>
</dbReference>
<protein>
    <recommendedName>
        <fullName evidence="9">Peptidase S1 domain-containing protein</fullName>
    </recommendedName>
</protein>
<evidence type="ECO:0000256" key="8">
    <source>
        <dbReference type="SAM" id="SignalP"/>
    </source>
</evidence>
<evidence type="ECO:0000256" key="5">
    <source>
        <dbReference type="ARBA" id="ARBA00023145"/>
    </source>
</evidence>
<dbReference type="PRINTS" id="PR00722">
    <property type="entry name" value="CHYMOTRYPSIN"/>
</dbReference>
<keyword evidence="11" id="KW-1185">Reference proteome</keyword>
<accession>A0ABU7C4S8</accession>
<dbReference type="InterPro" id="IPR043504">
    <property type="entry name" value="Peptidase_S1_PA_chymotrypsin"/>
</dbReference>
<evidence type="ECO:0000313" key="10">
    <source>
        <dbReference type="EMBL" id="MED6257868.1"/>
    </source>
</evidence>
<dbReference type="SMART" id="SM00020">
    <property type="entry name" value="Tryp_SPc"/>
    <property type="match status" value="1"/>
</dbReference>
<dbReference type="InterPro" id="IPR033116">
    <property type="entry name" value="TRYPSIN_SER"/>
</dbReference>
<name>A0ABU7C4S8_9TELE</name>
<dbReference type="Proteomes" id="UP001345963">
    <property type="component" value="Unassembled WGS sequence"/>
</dbReference>
<evidence type="ECO:0000256" key="3">
    <source>
        <dbReference type="ARBA" id="ARBA00022801"/>
    </source>
</evidence>
<dbReference type="PROSITE" id="PS00135">
    <property type="entry name" value="TRYPSIN_SER"/>
    <property type="match status" value="1"/>
</dbReference>
<evidence type="ECO:0000256" key="6">
    <source>
        <dbReference type="ARBA" id="ARBA00023157"/>
    </source>
</evidence>
<feature type="chain" id="PRO_5045254721" description="Peptidase S1 domain-containing protein" evidence="8">
    <location>
        <begin position="23"/>
        <end position="241"/>
    </location>
</feature>
<evidence type="ECO:0000256" key="7">
    <source>
        <dbReference type="RuleBase" id="RU363034"/>
    </source>
</evidence>
<dbReference type="PANTHER" id="PTHR24271">
    <property type="entry name" value="KALLIKREIN-RELATED"/>
    <property type="match status" value="1"/>
</dbReference>
<proteinExistence type="predicted"/>
<keyword evidence="6" id="KW-1015">Disulfide bond</keyword>
<keyword evidence="5" id="KW-0865">Zymogen</keyword>
<sequence>MLIYCNLAVLMLVLTFQSQVHAGKVIGGHEAEAHSRPYMVLLKRTVQNGQTKYCGGFLINEDFVMTAAHCQAKSYEVFLGLHKYSENHNLRLHVKQAFPHEYYNETDYTNDIMLLKLSSKAKWSKNVKPIVLAEKQGNSLPNSCTVCGWGPISREASHLSSTLMEAIVTLINNELCIKENVYCSEGEKGPSEGDSGGPLVCQDGKAYGVVSASIATDGSTLYKYTKIPDSNDWMKYIIKNN</sequence>